<dbReference type="RefSeq" id="WP_338096303.1">
    <property type="nucleotide sequence ID" value="NZ_JAWDKB010000004.1"/>
</dbReference>
<comment type="caution">
    <text evidence="2">The sequence shown here is derived from an EMBL/GenBank/DDBJ whole genome shotgun (WGS) entry which is preliminary data.</text>
</comment>
<evidence type="ECO:0000313" key="2">
    <source>
        <dbReference type="EMBL" id="MDV0443792.1"/>
    </source>
</evidence>
<protein>
    <submittedName>
        <fullName evidence="2">Uncharacterized protein</fullName>
    </submittedName>
</protein>
<evidence type="ECO:0000313" key="3">
    <source>
        <dbReference type="Proteomes" id="UP001283212"/>
    </source>
</evidence>
<dbReference type="EMBL" id="JAWDKB010000004">
    <property type="protein sequence ID" value="MDV0443792.1"/>
    <property type="molecule type" value="Genomic_DNA"/>
</dbReference>
<keyword evidence="1" id="KW-0175">Coiled coil</keyword>
<gene>
    <name evidence="2" type="ORF">McpCs1_11730</name>
</gene>
<sequence length="141" mass="16519">MESTTRKKDLPDQMNIRLGSNYIAKFNEYMKNRDGKKIDFIRDALDYWMQVDGDAENILNKLDQAQQTISMLEERVSDLQSSRDKQVEVYEKLLAEKDKRISLLTSQLNQSQDPHYIRSVRESVISVGESKPKYQKEKGKK</sequence>
<proteinExistence type="predicted"/>
<name>A0AAE4SBH5_9EURY</name>
<accession>A0AAE4SBH5</accession>
<reference evidence="2 3" key="1">
    <citation type="submission" date="2023-06" db="EMBL/GenBank/DDBJ databases">
        <title>Genome sequence of Methancorpusculaceae sp. Cs1.</title>
        <authorList>
            <person name="Protasov E."/>
            <person name="Platt K."/>
            <person name="Poehlein A."/>
            <person name="Daniel R."/>
            <person name="Brune A."/>
        </authorList>
    </citation>
    <scope>NUCLEOTIDE SEQUENCE [LARGE SCALE GENOMIC DNA]</scope>
    <source>
        <strain evidence="2 3">Cs1</strain>
    </source>
</reference>
<evidence type="ECO:0000256" key="1">
    <source>
        <dbReference type="SAM" id="Coils"/>
    </source>
</evidence>
<keyword evidence="3" id="KW-1185">Reference proteome</keyword>
<dbReference type="AlphaFoldDB" id="A0AAE4SBH5"/>
<organism evidence="2 3">
    <name type="scientific">Methanorbis rubei</name>
    <dbReference type="NCBI Taxonomy" id="3028300"/>
    <lineage>
        <taxon>Archaea</taxon>
        <taxon>Methanobacteriati</taxon>
        <taxon>Methanobacteriota</taxon>
        <taxon>Stenosarchaea group</taxon>
        <taxon>Methanomicrobia</taxon>
        <taxon>Methanomicrobiales</taxon>
        <taxon>Methanocorpusculaceae</taxon>
        <taxon>Methanorbis</taxon>
    </lineage>
</organism>
<feature type="coiled-coil region" evidence="1">
    <location>
        <begin position="55"/>
        <end position="82"/>
    </location>
</feature>
<dbReference type="Proteomes" id="UP001283212">
    <property type="component" value="Unassembled WGS sequence"/>
</dbReference>